<evidence type="ECO:0000313" key="4">
    <source>
        <dbReference type="EMBL" id="PIY97306.1"/>
    </source>
</evidence>
<dbReference type="InterPro" id="IPR002173">
    <property type="entry name" value="Carboh/pur_kinase_PfkB_CS"/>
</dbReference>
<evidence type="ECO:0000256" key="1">
    <source>
        <dbReference type="ARBA" id="ARBA00022679"/>
    </source>
</evidence>
<dbReference type="InterPro" id="IPR011611">
    <property type="entry name" value="PfkB_dom"/>
</dbReference>
<dbReference type="CDD" id="cd01942">
    <property type="entry name" value="ribokinase_group_A"/>
    <property type="match status" value="1"/>
</dbReference>
<organism evidence="4 5">
    <name type="scientific">Candidatus Kerfeldbacteria bacterium CG_4_10_14_0_8_um_filter_42_10</name>
    <dbReference type="NCBI Taxonomy" id="2014248"/>
    <lineage>
        <taxon>Bacteria</taxon>
        <taxon>Candidatus Kerfeldiibacteriota</taxon>
    </lineage>
</organism>
<dbReference type="PROSITE" id="PS00584">
    <property type="entry name" value="PFKB_KINASES_2"/>
    <property type="match status" value="1"/>
</dbReference>
<sequence>MKILVSGSLAYDRIMDFPGYFKDHILPEKVHLLNVSFEIGVLKENFGGTAGNIAYNLKLLKEDPTIIGSAGKDFNHYRGWLKENGISQKGISITNDELTACAYVITDRANNQITAFHKGAMALESSINFGEYKNLNPRNSLAVIAPGNKFEMVDLGRLYKNKGIPYIFDPGQQIPVLTNRDLRFLLKGAKVFVVNDYEFSLISKRLSLPLTDIKRLAEIVIVTKGEKGAQVATSEDSFAVKAVKPRKIVDPTGAGDAFRAGLIKGLANGYPLKKTVQLATLVATYPIEHYGTQEHSFSLPEIKSRFLKIFDSKLN</sequence>
<dbReference type="GO" id="GO:0016301">
    <property type="term" value="F:kinase activity"/>
    <property type="evidence" value="ECO:0007669"/>
    <property type="project" value="UniProtKB-KW"/>
</dbReference>
<keyword evidence="1" id="KW-0808">Transferase</keyword>
<protein>
    <submittedName>
        <fullName evidence="4">Carbohydrate kinase family protein</fullName>
    </submittedName>
</protein>
<proteinExistence type="predicted"/>
<dbReference type="Gene3D" id="3.40.1190.20">
    <property type="match status" value="1"/>
</dbReference>
<accession>A0A2M7RLQ2</accession>
<dbReference type="PANTHER" id="PTHR10584">
    <property type="entry name" value="SUGAR KINASE"/>
    <property type="match status" value="1"/>
</dbReference>
<evidence type="ECO:0000256" key="2">
    <source>
        <dbReference type="ARBA" id="ARBA00022777"/>
    </source>
</evidence>
<dbReference type="SUPFAM" id="SSF53613">
    <property type="entry name" value="Ribokinase-like"/>
    <property type="match status" value="1"/>
</dbReference>
<dbReference type="AlphaFoldDB" id="A0A2M7RLQ2"/>
<dbReference type="InterPro" id="IPR029056">
    <property type="entry name" value="Ribokinase-like"/>
</dbReference>
<dbReference type="EMBL" id="PFMD01000002">
    <property type="protein sequence ID" value="PIY97306.1"/>
    <property type="molecule type" value="Genomic_DNA"/>
</dbReference>
<evidence type="ECO:0000259" key="3">
    <source>
        <dbReference type="Pfam" id="PF00294"/>
    </source>
</evidence>
<feature type="domain" description="Carbohydrate kinase PfkB" evidence="3">
    <location>
        <begin position="38"/>
        <end position="294"/>
    </location>
</feature>
<name>A0A2M7RLQ2_9BACT</name>
<gene>
    <name evidence="4" type="ORF">COY66_00205</name>
</gene>
<dbReference type="PANTHER" id="PTHR10584:SF166">
    <property type="entry name" value="RIBOKINASE"/>
    <property type="match status" value="1"/>
</dbReference>
<keyword evidence="2 4" id="KW-0418">Kinase</keyword>
<dbReference type="Proteomes" id="UP000230779">
    <property type="component" value="Unassembled WGS sequence"/>
</dbReference>
<reference evidence="4 5" key="1">
    <citation type="submission" date="2017-09" db="EMBL/GenBank/DDBJ databases">
        <title>Depth-based differentiation of microbial function through sediment-hosted aquifers and enrichment of novel symbionts in the deep terrestrial subsurface.</title>
        <authorList>
            <person name="Probst A.J."/>
            <person name="Ladd B."/>
            <person name="Jarett J.K."/>
            <person name="Geller-Mcgrath D.E."/>
            <person name="Sieber C.M."/>
            <person name="Emerson J.B."/>
            <person name="Anantharaman K."/>
            <person name="Thomas B.C."/>
            <person name="Malmstrom R."/>
            <person name="Stieglmeier M."/>
            <person name="Klingl A."/>
            <person name="Woyke T."/>
            <person name="Ryan C.M."/>
            <person name="Banfield J.F."/>
        </authorList>
    </citation>
    <scope>NUCLEOTIDE SEQUENCE [LARGE SCALE GENOMIC DNA]</scope>
    <source>
        <strain evidence="4">CG_4_10_14_0_8_um_filter_42_10</strain>
    </source>
</reference>
<dbReference type="Pfam" id="PF00294">
    <property type="entry name" value="PfkB"/>
    <property type="match status" value="1"/>
</dbReference>
<evidence type="ECO:0000313" key="5">
    <source>
        <dbReference type="Proteomes" id="UP000230779"/>
    </source>
</evidence>
<comment type="caution">
    <text evidence="4">The sequence shown here is derived from an EMBL/GenBank/DDBJ whole genome shotgun (WGS) entry which is preliminary data.</text>
</comment>